<dbReference type="Proteomes" id="UP000018538">
    <property type="component" value="Unassembled WGS sequence"/>
</dbReference>
<protein>
    <recommendedName>
        <fullName evidence="1">Apoptosis-antagonizing transcription factor C-terminal domain-containing protein</fullName>
    </recommendedName>
</protein>
<reference evidence="2 3" key="1">
    <citation type="submission" date="2013-11" db="EMBL/GenBank/DDBJ databases">
        <title>The Genome Sequence of Plasmodium yoelii 17X.</title>
        <authorList>
            <consortium name="The Broad Institute Genomics Platform"/>
            <consortium name="The Broad Institute Genome Sequencing Center for Infectious Disease"/>
            <person name="Neafsey D."/>
            <person name="Adams J."/>
            <person name="Walker B."/>
            <person name="Young S.K."/>
            <person name="Zeng Q."/>
            <person name="Gargeya S."/>
            <person name="Fitzgerald M."/>
            <person name="Haas B."/>
            <person name="Abouelleil A."/>
            <person name="Alvarado L."/>
            <person name="Chapman S.B."/>
            <person name="Gainer-Dewar J."/>
            <person name="Goldberg J."/>
            <person name="Griggs A."/>
            <person name="Gujja S."/>
            <person name="Hansen M."/>
            <person name="Howarth C."/>
            <person name="Imamovic A."/>
            <person name="Ireland A."/>
            <person name="Larimer J."/>
            <person name="McCowan C."/>
            <person name="Murphy C."/>
            <person name="Pearson M."/>
            <person name="Poon T.W."/>
            <person name="Priest M."/>
            <person name="Roberts A."/>
            <person name="Saif S."/>
            <person name="Shea T."/>
            <person name="Sykes S."/>
            <person name="Wortman J."/>
            <person name="Nusbaum C."/>
            <person name="Birren B."/>
        </authorList>
    </citation>
    <scope>NUCLEOTIDE SEQUENCE [LARGE SCALE GENOMIC DNA]</scope>
    <source>
        <strain evidence="2 3">17X</strain>
    </source>
</reference>
<dbReference type="EMBL" id="KI635806">
    <property type="protein sequence ID" value="ETB57341.1"/>
    <property type="molecule type" value="Genomic_DNA"/>
</dbReference>
<name>V7PCP2_PLAYE</name>
<organism evidence="2 3">
    <name type="scientific">Plasmodium yoelii 17X</name>
    <dbReference type="NCBI Taxonomy" id="1323249"/>
    <lineage>
        <taxon>Eukaryota</taxon>
        <taxon>Sar</taxon>
        <taxon>Alveolata</taxon>
        <taxon>Apicomplexa</taxon>
        <taxon>Aconoidasida</taxon>
        <taxon>Haemosporida</taxon>
        <taxon>Plasmodiidae</taxon>
        <taxon>Plasmodium</taxon>
        <taxon>Plasmodium (Vinckeia)</taxon>
    </lineage>
</organism>
<accession>V7PCP2</accession>
<evidence type="ECO:0000259" key="1">
    <source>
        <dbReference type="Pfam" id="PF08164"/>
    </source>
</evidence>
<proteinExistence type="predicted"/>
<dbReference type="GO" id="GO:0005634">
    <property type="term" value="C:nucleus"/>
    <property type="evidence" value="ECO:0007669"/>
    <property type="project" value="InterPro"/>
</dbReference>
<evidence type="ECO:0000313" key="3">
    <source>
        <dbReference type="Proteomes" id="UP000018538"/>
    </source>
</evidence>
<sequence>MLTQHIHYYIIPFHFYSQIYYKKFLLNAIENLKDNQNDNELLKAQKSIYKIKKKYNNDKADKGKIKSFDIIPKLANFMLPESRDTNVESHYDYMDNPELVNVLLSSLFQD</sequence>
<gene>
    <name evidence="2" type="ORF">YYC_04847</name>
</gene>
<dbReference type="AlphaFoldDB" id="V7PCP2"/>
<dbReference type="Pfam" id="PF08164">
    <property type="entry name" value="TRAUB"/>
    <property type="match status" value="1"/>
</dbReference>
<feature type="domain" description="Apoptosis-antagonizing transcription factor C-terminal" evidence="1">
    <location>
        <begin position="21"/>
        <end position="90"/>
    </location>
</feature>
<evidence type="ECO:0000313" key="2">
    <source>
        <dbReference type="EMBL" id="ETB57341.1"/>
    </source>
</evidence>
<keyword evidence="3" id="KW-1185">Reference proteome</keyword>
<dbReference type="InterPro" id="IPR012617">
    <property type="entry name" value="AATF_C"/>
</dbReference>